<name>A0A263D9B7_9PSEU</name>
<reference evidence="1 2" key="1">
    <citation type="submission" date="2017-07" db="EMBL/GenBank/DDBJ databases">
        <title>Amycolatopsis antarcticus sp. nov., isolated from the surface of an Antarcticus brown macroalga.</title>
        <authorList>
            <person name="Wang J."/>
            <person name="Leiva S."/>
            <person name="Huang J."/>
            <person name="Huang Y."/>
        </authorList>
    </citation>
    <scope>NUCLEOTIDE SEQUENCE [LARGE SCALE GENOMIC DNA]</scope>
    <source>
        <strain evidence="1 2">AU-G6</strain>
    </source>
</reference>
<evidence type="ECO:0000313" key="1">
    <source>
        <dbReference type="EMBL" id="OZM73975.1"/>
    </source>
</evidence>
<accession>A0A263D9B7</accession>
<sequence>MVNLLRFIGTPHRAGFRRYLEDGGDGPGYGPALRIEVRWEKTSRQIQTAEGRVVTVTGMIYAPAVVAPAVGDQFAEDPDTPDWRTIVQVDSPAWVDGTVMHHEVLVE</sequence>
<dbReference type="OrthoDB" id="3698859at2"/>
<dbReference type="RefSeq" id="WP_094861732.1">
    <property type="nucleotide sequence ID" value="NZ_NKYE01000003.1"/>
</dbReference>
<evidence type="ECO:0000313" key="2">
    <source>
        <dbReference type="Proteomes" id="UP000242444"/>
    </source>
</evidence>
<dbReference type="InParanoid" id="A0A263D9B7"/>
<dbReference type="Proteomes" id="UP000242444">
    <property type="component" value="Unassembled WGS sequence"/>
</dbReference>
<dbReference type="AlphaFoldDB" id="A0A263D9B7"/>
<organism evidence="1 2">
    <name type="scientific">Amycolatopsis antarctica</name>
    <dbReference type="NCBI Taxonomy" id="1854586"/>
    <lineage>
        <taxon>Bacteria</taxon>
        <taxon>Bacillati</taxon>
        <taxon>Actinomycetota</taxon>
        <taxon>Actinomycetes</taxon>
        <taxon>Pseudonocardiales</taxon>
        <taxon>Pseudonocardiaceae</taxon>
        <taxon>Amycolatopsis</taxon>
    </lineage>
</organism>
<comment type="caution">
    <text evidence="1">The sequence shown here is derived from an EMBL/GenBank/DDBJ whole genome shotgun (WGS) entry which is preliminary data.</text>
</comment>
<protein>
    <submittedName>
        <fullName evidence="1">Uncharacterized protein</fullName>
    </submittedName>
</protein>
<dbReference type="EMBL" id="NKYE01000003">
    <property type="protein sequence ID" value="OZM73975.1"/>
    <property type="molecule type" value="Genomic_DNA"/>
</dbReference>
<keyword evidence="2" id="KW-1185">Reference proteome</keyword>
<gene>
    <name evidence="1" type="ORF">CFN78_06720</name>
</gene>
<proteinExistence type="predicted"/>